<dbReference type="Proteomes" id="UP001614394">
    <property type="component" value="Unassembled WGS sequence"/>
</dbReference>
<comment type="caution">
    <text evidence="3">The sequence shown here is derived from an EMBL/GenBank/DDBJ whole genome shotgun (WGS) entry which is preliminary data.</text>
</comment>
<feature type="region of interest" description="Disordered" evidence="1">
    <location>
        <begin position="133"/>
        <end position="152"/>
    </location>
</feature>
<sequence length="152" mass="15601">MRRGLAATTAVVLVLEAFVIAFVHVVLGLAVRNQNMSVAGLDSDGMAIGTWVGGALFGLFLIGCALIPARVALRGRPPGRFGQILLIVCAVVHGLLGALVVGLVGWAAFVFMMLVMALLVGTLLLYPDTEDSAPAAENKGNEVPPPTAPAAA</sequence>
<accession>A0ABW8BZN9</accession>
<evidence type="ECO:0000313" key="3">
    <source>
        <dbReference type="EMBL" id="MFI9099639.1"/>
    </source>
</evidence>
<reference evidence="3 4" key="1">
    <citation type="submission" date="2024-10" db="EMBL/GenBank/DDBJ databases">
        <title>The Natural Products Discovery Center: Release of the First 8490 Sequenced Strains for Exploring Actinobacteria Biosynthetic Diversity.</title>
        <authorList>
            <person name="Kalkreuter E."/>
            <person name="Kautsar S.A."/>
            <person name="Yang D."/>
            <person name="Bader C.D."/>
            <person name="Teijaro C.N."/>
            <person name="Fluegel L."/>
            <person name="Davis C.M."/>
            <person name="Simpson J.R."/>
            <person name="Lauterbach L."/>
            <person name="Steele A.D."/>
            <person name="Gui C."/>
            <person name="Meng S."/>
            <person name="Li G."/>
            <person name="Viehrig K."/>
            <person name="Ye F."/>
            <person name="Su P."/>
            <person name="Kiefer A.F."/>
            <person name="Nichols A."/>
            <person name="Cepeda A.J."/>
            <person name="Yan W."/>
            <person name="Fan B."/>
            <person name="Jiang Y."/>
            <person name="Adhikari A."/>
            <person name="Zheng C.-J."/>
            <person name="Schuster L."/>
            <person name="Cowan T.M."/>
            <person name="Smanski M.J."/>
            <person name="Chevrette M.G."/>
            <person name="De Carvalho L.P.S."/>
            <person name="Shen B."/>
        </authorList>
    </citation>
    <scope>NUCLEOTIDE SEQUENCE [LARGE SCALE GENOMIC DNA]</scope>
    <source>
        <strain evidence="3 4">NPDC053399</strain>
    </source>
</reference>
<keyword evidence="2" id="KW-0812">Transmembrane</keyword>
<dbReference type="RefSeq" id="WP_399644123.1">
    <property type="nucleotide sequence ID" value="NZ_JBITYG010000001.1"/>
</dbReference>
<feature type="compositionally biased region" description="Pro residues" evidence="1">
    <location>
        <begin position="143"/>
        <end position="152"/>
    </location>
</feature>
<proteinExistence type="predicted"/>
<organism evidence="3 4">
    <name type="scientific">Streptomyces fildesensis</name>
    <dbReference type="NCBI Taxonomy" id="375757"/>
    <lineage>
        <taxon>Bacteria</taxon>
        <taxon>Bacillati</taxon>
        <taxon>Actinomycetota</taxon>
        <taxon>Actinomycetes</taxon>
        <taxon>Kitasatosporales</taxon>
        <taxon>Streptomycetaceae</taxon>
        <taxon>Streptomyces</taxon>
    </lineage>
</organism>
<keyword evidence="4" id="KW-1185">Reference proteome</keyword>
<evidence type="ECO:0000313" key="4">
    <source>
        <dbReference type="Proteomes" id="UP001614394"/>
    </source>
</evidence>
<feature type="transmembrane region" description="Helical" evidence="2">
    <location>
        <begin position="106"/>
        <end position="126"/>
    </location>
</feature>
<name>A0ABW8BZN9_9ACTN</name>
<feature type="transmembrane region" description="Helical" evidence="2">
    <location>
        <begin position="45"/>
        <end position="69"/>
    </location>
</feature>
<dbReference type="EMBL" id="JBITYG010000001">
    <property type="protein sequence ID" value="MFI9099639.1"/>
    <property type="molecule type" value="Genomic_DNA"/>
</dbReference>
<feature type="transmembrane region" description="Helical" evidence="2">
    <location>
        <begin position="81"/>
        <end position="100"/>
    </location>
</feature>
<gene>
    <name evidence="3" type="ORF">ACIGXA_03870</name>
</gene>
<keyword evidence="2" id="KW-0472">Membrane</keyword>
<evidence type="ECO:0000256" key="2">
    <source>
        <dbReference type="SAM" id="Phobius"/>
    </source>
</evidence>
<evidence type="ECO:0008006" key="5">
    <source>
        <dbReference type="Google" id="ProtNLM"/>
    </source>
</evidence>
<evidence type="ECO:0000256" key="1">
    <source>
        <dbReference type="SAM" id="MobiDB-lite"/>
    </source>
</evidence>
<protein>
    <recommendedName>
        <fullName evidence="5">Integral membrane protein</fullName>
    </recommendedName>
</protein>
<keyword evidence="2" id="KW-1133">Transmembrane helix</keyword>